<accession>A0A6L2KW74</accession>
<name>A0A6L2KW74_TANCI</name>
<dbReference type="AlphaFoldDB" id="A0A6L2KW74"/>
<protein>
    <recommendedName>
        <fullName evidence="3">Reverse transcriptase zinc-binding domain-containing protein</fullName>
    </recommendedName>
</protein>
<reference evidence="2" key="1">
    <citation type="journal article" date="2019" name="Sci. Rep.">
        <title>Draft genome of Tanacetum cinerariifolium, the natural source of mosquito coil.</title>
        <authorList>
            <person name="Yamashiro T."/>
            <person name="Shiraishi A."/>
            <person name="Satake H."/>
            <person name="Nakayama K."/>
        </authorList>
    </citation>
    <scope>NUCLEOTIDE SEQUENCE</scope>
</reference>
<feature type="coiled-coil region" evidence="1">
    <location>
        <begin position="86"/>
        <end position="120"/>
    </location>
</feature>
<sequence length="498" mass="56962">MSHRGGEIDQDAEQDQVKSPVLKDAFLKMNDMVEKEVYNELLNRFLQLKKHCISLEISIQQKEESFQSNKPCKNQDSPKFREFFEINELKAQLRAKNLTINNLKKQIKNVHEKSNESKVKHDIDVIETINIEFEHKVAKLLKENETLKKHYKDLYDSIKVTITKTIEQTTSLIAKNDECKAQLQEKVFTIAALKNELRKLKGNSVDTKFSKPSILGKPILQPPRNQSVVRQLNAFKSERPNFSKQLFSFQVDVNNVLSKPVTPHYLPKVREYVIAKPHHVIAPGSSRNSQEESYGSNDMAHNHYNCVFNANHDDCITKLLKEVNFHAKVQSLKFRNNIKPAKRIPNVNKPKRWISIGYRLSTNQSFAVHEKLNTPRSCLRWKLTGGIFKIAGLRWIPNRKMFTDNTTKVDSKPPNGLNDDITNPYECDQTLNVSPVPAPVPAASISLTSSTTVDQDAPSRIRAEVQTLQNMSSWLAVISDCNSLFNLRKACRQKDSCS</sequence>
<evidence type="ECO:0008006" key="3">
    <source>
        <dbReference type="Google" id="ProtNLM"/>
    </source>
</evidence>
<dbReference type="EMBL" id="BKCJ010003108">
    <property type="protein sequence ID" value="GEU53020.1"/>
    <property type="molecule type" value="Genomic_DNA"/>
</dbReference>
<proteinExistence type="predicted"/>
<organism evidence="2">
    <name type="scientific">Tanacetum cinerariifolium</name>
    <name type="common">Dalmatian daisy</name>
    <name type="synonym">Chrysanthemum cinerariifolium</name>
    <dbReference type="NCBI Taxonomy" id="118510"/>
    <lineage>
        <taxon>Eukaryota</taxon>
        <taxon>Viridiplantae</taxon>
        <taxon>Streptophyta</taxon>
        <taxon>Embryophyta</taxon>
        <taxon>Tracheophyta</taxon>
        <taxon>Spermatophyta</taxon>
        <taxon>Magnoliopsida</taxon>
        <taxon>eudicotyledons</taxon>
        <taxon>Gunneridae</taxon>
        <taxon>Pentapetalae</taxon>
        <taxon>asterids</taxon>
        <taxon>campanulids</taxon>
        <taxon>Asterales</taxon>
        <taxon>Asteraceae</taxon>
        <taxon>Asteroideae</taxon>
        <taxon>Anthemideae</taxon>
        <taxon>Anthemidinae</taxon>
        <taxon>Tanacetum</taxon>
    </lineage>
</organism>
<comment type="caution">
    <text evidence="2">The sequence shown here is derived from an EMBL/GenBank/DDBJ whole genome shotgun (WGS) entry which is preliminary data.</text>
</comment>
<gene>
    <name evidence="2" type="ORF">Tci_024998</name>
</gene>
<evidence type="ECO:0000256" key="1">
    <source>
        <dbReference type="SAM" id="Coils"/>
    </source>
</evidence>
<keyword evidence="1" id="KW-0175">Coiled coil</keyword>
<evidence type="ECO:0000313" key="2">
    <source>
        <dbReference type="EMBL" id="GEU53020.1"/>
    </source>
</evidence>